<dbReference type="GeneID" id="85314057"/>
<sequence length="498" mass="55086">MDYHSDILPSISRDRREVCLTIPFDELLAFLQRNFRQTSVEMGLTVQSAPLTSSIWDLNLSISHTAGPEAGLIVARSLSRWQAALRLAESAAGIPRASLNLETVLSRTPSLPPQIPNDLAWVEACCLATKTERIHTSSLPNFVDWEGKPNNGIAILVLGWAYILTASLAERQNLAMEYASTSDNPSRGPEINLDYASPHEIAWWKAITAPGIGWSISGGQISPWALQVDDIGLSIRGKLDVSQRLPRSREAAHYLSRLYHAYDLGSQCSAALAAALALPSHTVYHKPATIELPRPSFPIPAHSPGQQGYPIEFDNLGYYMSFSLSESIFELAPLWLGVALCGPQGLVRLILSSLEKAYYYPQVVNDINSAAWTGMAQSFMHIHPPGPYLRKGMVSRADMREEDVELEIRNHLQCSVHRWKYAWWTWLPGGIKDVGYLPDGKISLPPEKLPGEGDGMQQGQAPETMNLCHVSKRVTEMAFWYCCTQVEEGFGGTLEGHP</sequence>
<proteinExistence type="predicted"/>
<name>A0AAJ0C6J0_9PEZI</name>
<evidence type="ECO:0000313" key="2">
    <source>
        <dbReference type="Proteomes" id="UP001244011"/>
    </source>
</evidence>
<protein>
    <submittedName>
        <fullName evidence="1">Uncharacterized protein</fullName>
    </submittedName>
</protein>
<dbReference type="RefSeq" id="XP_060287293.1">
    <property type="nucleotide sequence ID" value="XM_060430870.1"/>
</dbReference>
<dbReference type="AlphaFoldDB" id="A0AAJ0C6J0"/>
<dbReference type="Proteomes" id="UP001244011">
    <property type="component" value="Unassembled WGS sequence"/>
</dbReference>
<organism evidence="1 2">
    <name type="scientific">Phialemonium atrogriseum</name>
    <dbReference type="NCBI Taxonomy" id="1093897"/>
    <lineage>
        <taxon>Eukaryota</taxon>
        <taxon>Fungi</taxon>
        <taxon>Dikarya</taxon>
        <taxon>Ascomycota</taxon>
        <taxon>Pezizomycotina</taxon>
        <taxon>Sordariomycetes</taxon>
        <taxon>Sordariomycetidae</taxon>
        <taxon>Cephalothecales</taxon>
        <taxon>Cephalothecaceae</taxon>
        <taxon>Phialemonium</taxon>
    </lineage>
</organism>
<gene>
    <name evidence="1" type="ORF">QBC33DRAFT_575934</name>
</gene>
<comment type="caution">
    <text evidence="1">The sequence shown here is derived from an EMBL/GenBank/DDBJ whole genome shotgun (WGS) entry which is preliminary data.</text>
</comment>
<accession>A0AAJ0C6J0</accession>
<reference evidence="1" key="1">
    <citation type="submission" date="2023-06" db="EMBL/GenBank/DDBJ databases">
        <title>Genome-scale phylogeny and comparative genomics of the fungal order Sordariales.</title>
        <authorList>
            <consortium name="Lawrence Berkeley National Laboratory"/>
            <person name="Hensen N."/>
            <person name="Bonometti L."/>
            <person name="Westerberg I."/>
            <person name="Brannstrom I.O."/>
            <person name="Guillou S."/>
            <person name="Cros-Aarteil S."/>
            <person name="Calhoun S."/>
            <person name="Haridas S."/>
            <person name="Kuo A."/>
            <person name="Mondo S."/>
            <person name="Pangilinan J."/>
            <person name="Riley R."/>
            <person name="Labutti K."/>
            <person name="Andreopoulos B."/>
            <person name="Lipzen A."/>
            <person name="Chen C."/>
            <person name="Yanf M."/>
            <person name="Daum C."/>
            <person name="Ng V."/>
            <person name="Clum A."/>
            <person name="Steindorff A."/>
            <person name="Ohm R."/>
            <person name="Martin F."/>
            <person name="Silar P."/>
            <person name="Natvig D."/>
            <person name="Lalanne C."/>
            <person name="Gautier V."/>
            <person name="Ament-Velasquez S.L."/>
            <person name="Kruys A."/>
            <person name="Hutchinson M.I."/>
            <person name="Powell A.J."/>
            <person name="Barry K."/>
            <person name="Miller A.N."/>
            <person name="Grigoriev I.V."/>
            <person name="Debuchy R."/>
            <person name="Gladieux P."/>
            <person name="Thoren M.H."/>
            <person name="Johannesson H."/>
        </authorList>
    </citation>
    <scope>NUCLEOTIDE SEQUENCE</scope>
    <source>
        <strain evidence="1">8032-3</strain>
    </source>
</reference>
<keyword evidence="2" id="KW-1185">Reference proteome</keyword>
<dbReference type="EMBL" id="MU838999">
    <property type="protein sequence ID" value="KAK1771080.1"/>
    <property type="molecule type" value="Genomic_DNA"/>
</dbReference>
<evidence type="ECO:0000313" key="1">
    <source>
        <dbReference type="EMBL" id="KAK1771080.1"/>
    </source>
</evidence>